<proteinExistence type="predicted"/>
<name>A0A9P3LT61_9FUNG</name>
<feature type="region of interest" description="Disordered" evidence="1">
    <location>
        <begin position="504"/>
        <end position="528"/>
    </location>
</feature>
<protein>
    <recommendedName>
        <fullName evidence="4">F-box domain-containing protein</fullName>
    </recommendedName>
</protein>
<reference evidence="2" key="1">
    <citation type="submission" date="2021-11" db="EMBL/GenBank/DDBJ databases">
        <authorList>
            <person name="Herlambang A."/>
            <person name="Guo Y."/>
            <person name="Takashima Y."/>
            <person name="Nishizawa T."/>
        </authorList>
    </citation>
    <scope>NUCLEOTIDE SEQUENCE</scope>
    <source>
        <strain evidence="2">E1425</strain>
    </source>
</reference>
<keyword evidence="3" id="KW-1185">Reference proteome</keyword>
<accession>A0A9P3LT61</accession>
<comment type="caution">
    <text evidence="2">The sequence shown here is derived from an EMBL/GenBank/DDBJ whole genome shotgun (WGS) entry which is preliminary data.</text>
</comment>
<evidence type="ECO:0000313" key="2">
    <source>
        <dbReference type="EMBL" id="GJJ69683.1"/>
    </source>
</evidence>
<dbReference type="GO" id="GO:0031146">
    <property type="term" value="P:SCF-dependent proteasomal ubiquitin-dependent protein catabolic process"/>
    <property type="evidence" value="ECO:0007669"/>
    <property type="project" value="TreeGrafter"/>
</dbReference>
<dbReference type="OrthoDB" id="2393615at2759"/>
<dbReference type="AlphaFoldDB" id="A0A9P3LT61"/>
<sequence length="528" mass="61717">MTRHLKHIRHLYLDISSDRENSHNGVDIFTSRSSLRCHNLTTLDLSFLDEPSRKGRASGEALILLNQQLRYLTITYTRQCELHLSWNIVFSQCSQFLQSVELGGCCLDKKETAALMELGSRLRKLELNHCEGVWSDFTVEPQFPEMRTLEIQGFFRSSGPELRWYAQCPQLRSLPWVFTENTWGPMLKYGSHGLRKMVLDTRLAFRSLRSQTWKFLQRIELGLGFSDSQVAQILDACGPLRVLSIMEAGFWYRSLAALERHSQTLEGLRLFDCDGLRSWMCQWIMVTFPKLTHLKLGQVFAHDMVTGLEAEEARANQLPQDAKDDMEKRQQEISDEKHDMVGELDNTMMHFAAVRGVRLAKPWVCLNLVQLTIYISFPEEKKTKDWDEQIFRQISTLDRLEKLNLGLSILMNDHIQRGRPLELKVQSGLTLLAPLKKLTTLKFVDAHQRLDKQDLIWIFNQWPGLKEISSCLHNDKDTRGELWKMVEDKGIELLLKRYEYQYEDHDDDDDDYDDEEEEEDRYSDFIDE</sequence>
<organism evidence="2 3">
    <name type="scientific">Entomortierella parvispora</name>
    <dbReference type="NCBI Taxonomy" id="205924"/>
    <lineage>
        <taxon>Eukaryota</taxon>
        <taxon>Fungi</taxon>
        <taxon>Fungi incertae sedis</taxon>
        <taxon>Mucoromycota</taxon>
        <taxon>Mortierellomycotina</taxon>
        <taxon>Mortierellomycetes</taxon>
        <taxon>Mortierellales</taxon>
        <taxon>Mortierellaceae</taxon>
        <taxon>Entomortierella</taxon>
    </lineage>
</organism>
<dbReference type="SUPFAM" id="SSF52047">
    <property type="entry name" value="RNI-like"/>
    <property type="match status" value="1"/>
</dbReference>
<evidence type="ECO:0000256" key="1">
    <source>
        <dbReference type="SAM" id="MobiDB-lite"/>
    </source>
</evidence>
<reference evidence="2" key="2">
    <citation type="journal article" date="2022" name="Microbiol. Resour. Announc.">
        <title>Whole-Genome Sequence of Entomortierella parvispora E1425, a Mucoromycotan Fungus Associated with Burkholderiaceae-Related Endosymbiotic Bacteria.</title>
        <authorList>
            <person name="Herlambang A."/>
            <person name="Guo Y."/>
            <person name="Takashima Y."/>
            <person name="Narisawa K."/>
            <person name="Ohta H."/>
            <person name="Nishizawa T."/>
        </authorList>
    </citation>
    <scope>NUCLEOTIDE SEQUENCE</scope>
    <source>
        <strain evidence="2">E1425</strain>
    </source>
</reference>
<dbReference type="PANTHER" id="PTHR13318">
    <property type="entry name" value="PARTNER OF PAIRED, ISOFORM B-RELATED"/>
    <property type="match status" value="1"/>
</dbReference>
<dbReference type="GO" id="GO:0019005">
    <property type="term" value="C:SCF ubiquitin ligase complex"/>
    <property type="evidence" value="ECO:0007669"/>
    <property type="project" value="TreeGrafter"/>
</dbReference>
<evidence type="ECO:0000313" key="3">
    <source>
        <dbReference type="Proteomes" id="UP000827284"/>
    </source>
</evidence>
<dbReference type="Proteomes" id="UP000827284">
    <property type="component" value="Unassembled WGS sequence"/>
</dbReference>
<dbReference type="EMBL" id="BQFW01000002">
    <property type="protein sequence ID" value="GJJ69683.1"/>
    <property type="molecule type" value="Genomic_DNA"/>
</dbReference>
<dbReference type="InterPro" id="IPR032675">
    <property type="entry name" value="LRR_dom_sf"/>
</dbReference>
<dbReference type="PANTHER" id="PTHR13318:SF105">
    <property type="entry name" value="F-BOX_LRR-REPEAT PROTEIN 3"/>
    <property type="match status" value="1"/>
</dbReference>
<dbReference type="Gene3D" id="3.80.10.10">
    <property type="entry name" value="Ribonuclease Inhibitor"/>
    <property type="match status" value="2"/>
</dbReference>
<gene>
    <name evidence="2" type="ORF">EMPS_02031</name>
</gene>
<evidence type="ECO:0008006" key="4">
    <source>
        <dbReference type="Google" id="ProtNLM"/>
    </source>
</evidence>